<dbReference type="KEGG" id="cts:Ctha_0498"/>
<dbReference type="NCBIfam" id="TIGR04183">
    <property type="entry name" value="Por_Secre_tail"/>
    <property type="match status" value="1"/>
</dbReference>
<keyword evidence="3" id="KW-1185">Reference proteome</keyword>
<dbReference type="EMBL" id="CP001100">
    <property type="protein sequence ID" value="ACF12969.1"/>
    <property type="molecule type" value="Genomic_DNA"/>
</dbReference>
<dbReference type="InterPro" id="IPR013783">
    <property type="entry name" value="Ig-like_fold"/>
</dbReference>
<dbReference type="RefSeq" id="WP_012499053.1">
    <property type="nucleotide sequence ID" value="NC_011026.1"/>
</dbReference>
<evidence type="ECO:0000259" key="1">
    <source>
        <dbReference type="Pfam" id="PF18962"/>
    </source>
</evidence>
<gene>
    <name evidence="2" type="ordered locus">Ctha_0498</name>
</gene>
<accession>B3QUR3</accession>
<dbReference type="InterPro" id="IPR026444">
    <property type="entry name" value="Secre_tail"/>
</dbReference>
<reference evidence="2 3" key="1">
    <citation type="submission" date="2008-06" db="EMBL/GenBank/DDBJ databases">
        <title>Complete sequence of Chloroherpeton thalassium ATCC 35110.</title>
        <authorList>
            <consortium name="US DOE Joint Genome Institute"/>
            <person name="Lucas S."/>
            <person name="Copeland A."/>
            <person name="Lapidus A."/>
            <person name="Glavina del Rio T."/>
            <person name="Dalin E."/>
            <person name="Tice H."/>
            <person name="Bruce D."/>
            <person name="Goodwin L."/>
            <person name="Pitluck S."/>
            <person name="Schmutz J."/>
            <person name="Larimer F."/>
            <person name="Land M."/>
            <person name="Hauser L."/>
            <person name="Kyrpides N."/>
            <person name="Mikhailova N."/>
            <person name="Liu Z."/>
            <person name="Li T."/>
            <person name="Zhao F."/>
            <person name="Overmann J."/>
            <person name="Bryant D.A."/>
            <person name="Richardson P."/>
        </authorList>
    </citation>
    <scope>NUCLEOTIDE SEQUENCE [LARGE SCALE GENOMIC DNA]</scope>
    <source>
        <strain evidence="3">ATCC 35110 / GB-78</strain>
    </source>
</reference>
<evidence type="ECO:0000313" key="3">
    <source>
        <dbReference type="Proteomes" id="UP000001208"/>
    </source>
</evidence>
<dbReference type="Proteomes" id="UP000001208">
    <property type="component" value="Chromosome"/>
</dbReference>
<proteinExistence type="predicted"/>
<protein>
    <recommendedName>
        <fullName evidence="1">Secretion system C-terminal sorting domain-containing protein</fullName>
    </recommendedName>
</protein>
<name>B3QUR3_CHLT3</name>
<evidence type="ECO:0000313" key="2">
    <source>
        <dbReference type="EMBL" id="ACF12969.1"/>
    </source>
</evidence>
<dbReference type="STRING" id="517418.Ctha_0498"/>
<feature type="domain" description="Secretion system C-terminal sorting" evidence="1">
    <location>
        <begin position="615"/>
        <end position="689"/>
    </location>
</feature>
<dbReference type="eggNOG" id="COG1404">
    <property type="taxonomic scope" value="Bacteria"/>
</dbReference>
<dbReference type="Pfam" id="PF18962">
    <property type="entry name" value="Por_Secre_tail"/>
    <property type="match status" value="1"/>
</dbReference>
<sequence length="692" mass="75191">MSATVEKNFSGVVSGVATTQYHCNITAKAASFSDLDNKAGVSESAADGFDAASDIPEPPHAPTGYVSLYFPHPEWNHAEYEDFMHDIRANGDLSAEAEQWPFEVATDQTGTDVSLAFSLHDIPSGVGVTCLDKDSGTLINLRDTTEYAYAAQSLRKFVLSIGDSTKPEIALTAPNGGETFFHGDAVNIAWQAADASGLLGYRLYATPLSSGEKTLIAEMSGSQRTYEWTVPEDITGAVRLSISATDSLFNESEVALATDIRISSSEHVFLPGWTLMSVPFLPANASADSVLGQFVPQYYYLYNYQPNSGFAVSDTVEFTKGYWLTSPDTVRVAITGEVQDTASLTLQAEWNIAGNALYEFVPKSALKVEKEGQTKSFDDAVKAGWLSPACYGFSTDASSYVEADTLEPWAGYWIAAIDSNLTLIFDGDELGGTETKAMATKSFATSSDATDWSVQLAVKSGTEADLISVCGTDANATDEFDASFDLPEPPLPPKKNGVSLYFSHENWPEVLGDKYNADIRAPLADKESKSWEFEVENANAVMLSWNAPSISGLSLRLEDLSNGQVINMLTENEYGYTGSDAEPVRKFKLTATRDVSAVEETEAATPYEYVLAQNYPNPFNPSTTIRFSLKQAGMATFKVFDMLGREILSEQIAGKAGWNTYTFKANALSSGIYFYRLQAGAFSETKKMMLLR</sequence>
<dbReference type="OrthoDB" id="9807669at2"/>
<organism evidence="2 3">
    <name type="scientific">Chloroherpeton thalassium (strain ATCC 35110 / GB-78)</name>
    <dbReference type="NCBI Taxonomy" id="517418"/>
    <lineage>
        <taxon>Bacteria</taxon>
        <taxon>Pseudomonadati</taxon>
        <taxon>Chlorobiota</taxon>
        <taxon>Chlorobiia</taxon>
        <taxon>Chlorobiales</taxon>
        <taxon>Chloroherpetonaceae</taxon>
        <taxon>Chloroherpeton</taxon>
    </lineage>
</organism>
<dbReference type="HOGENOM" id="CLU_397772_0_0_10"/>
<dbReference type="Gene3D" id="2.60.40.10">
    <property type="entry name" value="Immunoglobulins"/>
    <property type="match status" value="1"/>
</dbReference>
<dbReference type="AlphaFoldDB" id="B3QUR3"/>